<dbReference type="OrthoDB" id="8093117at2"/>
<accession>A0A5D4GN34</accession>
<evidence type="ECO:0008006" key="4">
    <source>
        <dbReference type="Google" id="ProtNLM"/>
    </source>
</evidence>
<sequence>MRNKLLTAVAFSFALSTGAAFAQASGEQPVIHDPAAMLTPFHTDDTMTTLRTAEENQEHFLSLDVAEQQALREQCQTNVASEVMGDDAAVDEQTTASIDENGMPSTMADLCAQVETW</sequence>
<keyword evidence="3" id="KW-1185">Reference proteome</keyword>
<evidence type="ECO:0000313" key="3">
    <source>
        <dbReference type="Proteomes" id="UP000323258"/>
    </source>
</evidence>
<protein>
    <recommendedName>
        <fullName evidence="4">UrcA family protein</fullName>
    </recommendedName>
</protein>
<dbReference type="AlphaFoldDB" id="A0A5D4GN34"/>
<name>A0A5D4GN34_9HYPH</name>
<dbReference type="Proteomes" id="UP000323258">
    <property type="component" value="Unassembled WGS sequence"/>
</dbReference>
<gene>
    <name evidence="2" type="ORF">FY036_20490</name>
</gene>
<feature type="signal peptide" evidence="1">
    <location>
        <begin position="1"/>
        <end position="22"/>
    </location>
</feature>
<reference evidence="2 3" key="1">
    <citation type="submission" date="2019-08" db="EMBL/GenBank/DDBJ databases">
        <authorList>
            <person name="Seo Y.L."/>
        </authorList>
    </citation>
    <scope>NUCLEOTIDE SEQUENCE [LARGE SCALE GENOMIC DNA]</scope>
    <source>
        <strain evidence="2 3">MaA-C15</strain>
    </source>
</reference>
<evidence type="ECO:0000313" key="2">
    <source>
        <dbReference type="EMBL" id="TYR30261.1"/>
    </source>
</evidence>
<reference evidence="2 3" key="2">
    <citation type="submission" date="2019-09" db="EMBL/GenBank/DDBJ databases">
        <title>Mesorhizobium sp. MaA-C15 isolated from Microcystis aeruginosa.</title>
        <authorList>
            <person name="Jeong S.E."/>
            <person name="Jin H.M."/>
            <person name="Jeon C.O."/>
        </authorList>
    </citation>
    <scope>NUCLEOTIDE SEQUENCE [LARGE SCALE GENOMIC DNA]</scope>
    <source>
        <strain evidence="2 3">MaA-C15</strain>
    </source>
</reference>
<keyword evidence="1" id="KW-0732">Signal</keyword>
<dbReference type="RefSeq" id="WP_148916616.1">
    <property type="nucleotide sequence ID" value="NZ_VSZS01000067.1"/>
</dbReference>
<evidence type="ECO:0000256" key="1">
    <source>
        <dbReference type="SAM" id="SignalP"/>
    </source>
</evidence>
<comment type="caution">
    <text evidence="2">The sequence shown here is derived from an EMBL/GenBank/DDBJ whole genome shotgun (WGS) entry which is preliminary data.</text>
</comment>
<feature type="chain" id="PRO_5022958161" description="UrcA family protein" evidence="1">
    <location>
        <begin position="23"/>
        <end position="117"/>
    </location>
</feature>
<organism evidence="2 3">
    <name type="scientific">Neoaquamicrobium microcysteis</name>
    <dbReference type="NCBI Taxonomy" id="2682781"/>
    <lineage>
        <taxon>Bacteria</taxon>
        <taxon>Pseudomonadati</taxon>
        <taxon>Pseudomonadota</taxon>
        <taxon>Alphaproteobacteria</taxon>
        <taxon>Hyphomicrobiales</taxon>
        <taxon>Phyllobacteriaceae</taxon>
        <taxon>Neoaquamicrobium</taxon>
    </lineage>
</organism>
<proteinExistence type="predicted"/>
<dbReference type="EMBL" id="VSZS01000067">
    <property type="protein sequence ID" value="TYR30261.1"/>
    <property type="molecule type" value="Genomic_DNA"/>
</dbReference>